<proteinExistence type="predicted"/>
<organism evidence="1">
    <name type="scientific">bioreactor metagenome</name>
    <dbReference type="NCBI Taxonomy" id="1076179"/>
    <lineage>
        <taxon>unclassified sequences</taxon>
        <taxon>metagenomes</taxon>
        <taxon>ecological metagenomes</taxon>
    </lineage>
</organism>
<comment type="caution">
    <text evidence="1">The sequence shown here is derived from an EMBL/GenBank/DDBJ whole genome shotgun (WGS) entry which is preliminary data.</text>
</comment>
<accession>A0A645J1U5</accession>
<name>A0A645J1U5_9ZZZZ</name>
<sequence>MNLNDPVSAVMENLVDLILRFVPDDHAYDVVVQVRALGHEPGSLGNQFAGSFNQLMMLEFTQNENIFVVHLPAP</sequence>
<evidence type="ECO:0000313" key="1">
    <source>
        <dbReference type="EMBL" id="MPN57082.1"/>
    </source>
</evidence>
<dbReference type="EMBL" id="VSSQ01128191">
    <property type="protein sequence ID" value="MPN57082.1"/>
    <property type="molecule type" value="Genomic_DNA"/>
</dbReference>
<reference evidence="1" key="1">
    <citation type="submission" date="2019-08" db="EMBL/GenBank/DDBJ databases">
        <authorList>
            <person name="Kucharzyk K."/>
            <person name="Murdoch R.W."/>
            <person name="Higgins S."/>
            <person name="Loffler F."/>
        </authorList>
    </citation>
    <scope>NUCLEOTIDE SEQUENCE</scope>
</reference>
<dbReference type="AlphaFoldDB" id="A0A645J1U5"/>
<protein>
    <submittedName>
        <fullName evidence="1">Uncharacterized protein</fullName>
    </submittedName>
</protein>
<gene>
    <name evidence="1" type="ORF">SDC9_204776</name>
</gene>